<gene>
    <name evidence="1" type="primary">Bm9542</name>
    <name evidence="1" type="ORF">BM_Bm9542</name>
</gene>
<reference evidence="1" key="2">
    <citation type="submission" date="2012-12" db="EMBL/GenBank/DDBJ databases">
        <authorList>
            <consortium name="WormBase Consortium"/>
            <person name="Ghedin E."/>
            <person name="Paulini M."/>
        </authorList>
    </citation>
    <scope>NUCLEOTIDE SEQUENCE</scope>
    <source>
        <strain evidence="1">FR3</strain>
    </source>
</reference>
<organism evidence="1">
    <name type="scientific">Brugia malayi</name>
    <name type="common">Filarial nematode worm</name>
    <dbReference type="NCBI Taxonomy" id="6279"/>
    <lineage>
        <taxon>Eukaryota</taxon>
        <taxon>Metazoa</taxon>
        <taxon>Ecdysozoa</taxon>
        <taxon>Nematoda</taxon>
        <taxon>Chromadorea</taxon>
        <taxon>Rhabditida</taxon>
        <taxon>Spirurina</taxon>
        <taxon>Spiruromorpha</taxon>
        <taxon>Filarioidea</taxon>
        <taxon>Onchocercidae</taxon>
        <taxon>Brugia</taxon>
    </lineage>
</organism>
<accession>A0A1I9G1B7</accession>
<proteinExistence type="predicted"/>
<name>A0A1I9G1B7_BRUMA</name>
<sequence>MVNSKVVPTNVSGDDGQFMKISTNLIWLSAFLTDYTDAMPCATGVYHVDLEDAGQSILTIAFRTPNKRDVFSCFLISMLLKYLG</sequence>
<dbReference type="EMBL" id="LN856924">
    <property type="protein sequence ID" value="CDP94301.1"/>
    <property type="molecule type" value="Genomic_DNA"/>
</dbReference>
<reference evidence="1" key="1">
    <citation type="journal article" date="2007" name="Science">
        <title>Draft genome of the filarial nematode parasite Brugia malayi.</title>
        <authorList>
            <person name="Ghedin E."/>
            <person name="Wang S."/>
            <person name="Spiro D."/>
            <person name="Caler E."/>
            <person name="Zhao Q."/>
            <person name="Crabtree J."/>
            <person name="Allen J.E."/>
            <person name="Delcher A.L."/>
            <person name="Guiliano D.B."/>
            <person name="Miranda-Saavedra D."/>
            <person name="Angiuoli S.V."/>
            <person name="Creasy T."/>
            <person name="Amedeo P."/>
            <person name="Haas B."/>
            <person name="El-Sayed N.M."/>
            <person name="Wortman J.R."/>
            <person name="Feldblyum T."/>
            <person name="Tallon L."/>
            <person name="Schatz M."/>
            <person name="Shumway M."/>
            <person name="Koo H."/>
            <person name="Salzberg S.L."/>
            <person name="Schobel S."/>
            <person name="Pertea M."/>
            <person name="Pop M."/>
            <person name="White O."/>
            <person name="Barton G.J."/>
            <person name="Carlow C.K."/>
            <person name="Crawford M.J."/>
            <person name="Daub J."/>
            <person name="Dimmic M.W."/>
            <person name="Estes C.F."/>
            <person name="Foster J.M."/>
            <person name="Ganatra M."/>
            <person name="Gregory W.F."/>
            <person name="Johnson N.M."/>
            <person name="Jin J."/>
            <person name="Komuniecki R."/>
            <person name="Korf I."/>
            <person name="Kumar S."/>
            <person name="Laney S."/>
            <person name="Li B.W."/>
            <person name="Li W."/>
            <person name="Lindblom T.H."/>
            <person name="Lustigman S."/>
            <person name="Ma D."/>
            <person name="Maina C.V."/>
            <person name="Martin D.M."/>
            <person name="McCarter J.P."/>
            <person name="McReynolds L."/>
            <person name="Mitreva M."/>
            <person name="Nutman T.B."/>
            <person name="Parkinson J."/>
            <person name="Peregrin-Alvarez J.M."/>
            <person name="Poole C."/>
            <person name="Ren Q."/>
            <person name="Saunders L."/>
            <person name="Sluder A.E."/>
            <person name="Smith K."/>
            <person name="Stanke M."/>
            <person name="Unnasch T.R."/>
            <person name="Ware J."/>
            <person name="Wei A.D."/>
            <person name="Weil G."/>
            <person name="Williams D.J."/>
            <person name="Zhang Y."/>
            <person name="Williams S.A."/>
            <person name="Fraser-Liggett C."/>
            <person name="Slatko B."/>
            <person name="Blaxter M.L."/>
            <person name="Scott A.L."/>
        </authorList>
    </citation>
    <scope>NUCLEOTIDE SEQUENCE</scope>
    <source>
        <strain evidence="1">FR3</strain>
    </source>
</reference>
<evidence type="ECO:0000313" key="1">
    <source>
        <dbReference type="EMBL" id="CDP94301.1"/>
    </source>
</evidence>
<dbReference type="AlphaFoldDB" id="A0A1I9G1B7"/>
<protein>
    <submittedName>
        <fullName evidence="1">Bm9542, isoform a</fullName>
    </submittedName>
</protein>